<dbReference type="PANTHER" id="PTHR43065:SF10">
    <property type="entry name" value="PEROXIDE STRESS-ACTIVATED HISTIDINE KINASE MAK3"/>
    <property type="match status" value="1"/>
</dbReference>
<comment type="catalytic activity">
    <reaction evidence="1">
        <text>ATP + protein L-histidine = ADP + protein N-phospho-L-histidine.</text>
        <dbReference type="EC" id="2.7.13.3"/>
    </reaction>
</comment>
<dbReference type="PANTHER" id="PTHR43065">
    <property type="entry name" value="SENSOR HISTIDINE KINASE"/>
    <property type="match status" value="1"/>
</dbReference>
<dbReference type="SMART" id="SM00304">
    <property type="entry name" value="HAMP"/>
    <property type="match status" value="1"/>
</dbReference>
<evidence type="ECO:0000256" key="6">
    <source>
        <dbReference type="ARBA" id="ARBA00022679"/>
    </source>
</evidence>
<dbReference type="SUPFAM" id="SSF158472">
    <property type="entry name" value="HAMP domain-like"/>
    <property type="match status" value="1"/>
</dbReference>
<keyword evidence="10 18" id="KW-0067">ATP-binding</keyword>
<feature type="region of interest" description="Disordered" evidence="14">
    <location>
        <begin position="736"/>
        <end position="759"/>
    </location>
</feature>
<keyword evidence="9" id="KW-0418">Kinase</keyword>
<dbReference type="Pfam" id="PF19312">
    <property type="entry name" value="NtrY_N"/>
    <property type="match status" value="1"/>
</dbReference>
<evidence type="ECO:0000256" key="13">
    <source>
        <dbReference type="ARBA" id="ARBA00023136"/>
    </source>
</evidence>
<evidence type="ECO:0000256" key="8">
    <source>
        <dbReference type="ARBA" id="ARBA00022741"/>
    </source>
</evidence>
<feature type="domain" description="HAMP" evidence="17">
    <location>
        <begin position="332"/>
        <end position="386"/>
    </location>
</feature>
<dbReference type="InterPro" id="IPR045671">
    <property type="entry name" value="NtrY-like_N"/>
</dbReference>
<dbReference type="InterPro" id="IPR003594">
    <property type="entry name" value="HATPase_dom"/>
</dbReference>
<evidence type="ECO:0000313" key="19">
    <source>
        <dbReference type="Proteomes" id="UP001165383"/>
    </source>
</evidence>
<dbReference type="Gene3D" id="3.30.450.20">
    <property type="entry name" value="PAS domain"/>
    <property type="match status" value="1"/>
</dbReference>
<evidence type="ECO:0000256" key="3">
    <source>
        <dbReference type="ARBA" id="ARBA00012438"/>
    </source>
</evidence>
<evidence type="ECO:0000256" key="7">
    <source>
        <dbReference type="ARBA" id="ARBA00022692"/>
    </source>
</evidence>
<evidence type="ECO:0000256" key="12">
    <source>
        <dbReference type="ARBA" id="ARBA00023012"/>
    </source>
</evidence>
<evidence type="ECO:0000313" key="18">
    <source>
        <dbReference type="EMBL" id="MCL6740279.1"/>
    </source>
</evidence>
<dbReference type="Proteomes" id="UP001165383">
    <property type="component" value="Unassembled WGS sequence"/>
</dbReference>
<dbReference type="SUPFAM" id="SSF55874">
    <property type="entry name" value="ATPase domain of HSP90 chaperone/DNA topoisomerase II/histidine kinase"/>
    <property type="match status" value="1"/>
</dbReference>
<feature type="compositionally biased region" description="Low complexity" evidence="14">
    <location>
        <begin position="737"/>
        <end position="746"/>
    </location>
</feature>
<dbReference type="EC" id="2.7.13.3" evidence="3"/>
<dbReference type="PROSITE" id="PS50885">
    <property type="entry name" value="HAMP"/>
    <property type="match status" value="1"/>
</dbReference>
<feature type="transmembrane region" description="Helical" evidence="15">
    <location>
        <begin position="63"/>
        <end position="86"/>
    </location>
</feature>
<dbReference type="GO" id="GO:0005524">
    <property type="term" value="F:ATP binding"/>
    <property type="evidence" value="ECO:0007669"/>
    <property type="project" value="UniProtKB-KW"/>
</dbReference>
<evidence type="ECO:0000256" key="11">
    <source>
        <dbReference type="ARBA" id="ARBA00022989"/>
    </source>
</evidence>
<keyword evidence="13 15" id="KW-0472">Membrane</keyword>
<evidence type="ECO:0000256" key="5">
    <source>
        <dbReference type="ARBA" id="ARBA00022553"/>
    </source>
</evidence>
<dbReference type="PROSITE" id="PS50109">
    <property type="entry name" value="HIS_KIN"/>
    <property type="match status" value="1"/>
</dbReference>
<comment type="subcellular location">
    <subcellularLocation>
        <location evidence="2">Cell membrane</location>
        <topology evidence="2">Multi-pass membrane protein</topology>
    </subcellularLocation>
</comment>
<keyword evidence="8" id="KW-0547">Nucleotide-binding</keyword>
<gene>
    <name evidence="18" type="ORF">LZ518_03910</name>
</gene>
<keyword evidence="7 15" id="KW-0812">Transmembrane</keyword>
<reference evidence="18" key="1">
    <citation type="submission" date="2022-05" db="EMBL/GenBank/DDBJ databases">
        <authorList>
            <person name="Jo J.-H."/>
            <person name="Im W.-T."/>
        </authorList>
    </citation>
    <scope>NUCLEOTIDE SEQUENCE</scope>
    <source>
        <strain evidence="18">RB56-2</strain>
    </source>
</reference>
<evidence type="ECO:0000259" key="17">
    <source>
        <dbReference type="PROSITE" id="PS50885"/>
    </source>
</evidence>
<dbReference type="Gene3D" id="3.30.565.10">
    <property type="entry name" value="Histidine kinase-like ATPase, C-terminal domain"/>
    <property type="match status" value="1"/>
</dbReference>
<dbReference type="InterPro" id="IPR003660">
    <property type="entry name" value="HAMP_dom"/>
</dbReference>
<evidence type="ECO:0000256" key="14">
    <source>
        <dbReference type="SAM" id="MobiDB-lite"/>
    </source>
</evidence>
<feature type="compositionally biased region" description="Acidic residues" evidence="14">
    <location>
        <begin position="747"/>
        <end position="759"/>
    </location>
</feature>
<evidence type="ECO:0000256" key="10">
    <source>
        <dbReference type="ARBA" id="ARBA00022840"/>
    </source>
</evidence>
<evidence type="ECO:0000256" key="2">
    <source>
        <dbReference type="ARBA" id="ARBA00004651"/>
    </source>
</evidence>
<keyword evidence="11 15" id="KW-1133">Transmembrane helix</keyword>
<dbReference type="SMART" id="SM00387">
    <property type="entry name" value="HATPase_c"/>
    <property type="match status" value="1"/>
</dbReference>
<evidence type="ECO:0000259" key="16">
    <source>
        <dbReference type="PROSITE" id="PS50109"/>
    </source>
</evidence>
<dbReference type="SUPFAM" id="SSF47384">
    <property type="entry name" value="Homodimeric domain of signal transducing histidine kinase"/>
    <property type="match status" value="1"/>
</dbReference>
<dbReference type="InterPro" id="IPR005467">
    <property type="entry name" value="His_kinase_dom"/>
</dbReference>
<dbReference type="Gene3D" id="6.10.340.10">
    <property type="match status" value="1"/>
</dbReference>
<dbReference type="InterPro" id="IPR004358">
    <property type="entry name" value="Sig_transdc_His_kin-like_C"/>
</dbReference>
<keyword evidence="12" id="KW-0902">Two-component regulatory system</keyword>
<evidence type="ECO:0000256" key="9">
    <source>
        <dbReference type="ARBA" id="ARBA00022777"/>
    </source>
</evidence>
<dbReference type="Pfam" id="PF00512">
    <property type="entry name" value="HisKA"/>
    <property type="match status" value="1"/>
</dbReference>
<dbReference type="CDD" id="cd00082">
    <property type="entry name" value="HisKA"/>
    <property type="match status" value="1"/>
</dbReference>
<protein>
    <recommendedName>
        <fullName evidence="3">histidine kinase</fullName>
        <ecNumber evidence="3">2.7.13.3</ecNumber>
    </recommendedName>
</protein>
<organism evidence="18 19">
    <name type="scientific">Sphingomonas brevis</name>
    <dbReference type="NCBI Taxonomy" id="2908206"/>
    <lineage>
        <taxon>Bacteria</taxon>
        <taxon>Pseudomonadati</taxon>
        <taxon>Pseudomonadota</taxon>
        <taxon>Alphaproteobacteria</taxon>
        <taxon>Sphingomonadales</taxon>
        <taxon>Sphingomonadaceae</taxon>
        <taxon>Sphingomonas</taxon>
    </lineage>
</organism>
<dbReference type="SUPFAM" id="SSF55785">
    <property type="entry name" value="PYP-like sensor domain (PAS domain)"/>
    <property type="match status" value="1"/>
</dbReference>
<evidence type="ECO:0000256" key="4">
    <source>
        <dbReference type="ARBA" id="ARBA00022475"/>
    </source>
</evidence>
<keyword evidence="4" id="KW-1003">Cell membrane</keyword>
<comment type="caution">
    <text evidence="18">The sequence shown here is derived from an EMBL/GenBank/DDBJ whole genome shotgun (WGS) entry which is preliminary data.</text>
</comment>
<dbReference type="InterPro" id="IPR036097">
    <property type="entry name" value="HisK_dim/P_sf"/>
</dbReference>
<dbReference type="Gene3D" id="1.10.287.130">
    <property type="match status" value="1"/>
</dbReference>
<keyword evidence="19" id="KW-1185">Reference proteome</keyword>
<dbReference type="InterPro" id="IPR035965">
    <property type="entry name" value="PAS-like_dom_sf"/>
</dbReference>
<evidence type="ECO:0000256" key="1">
    <source>
        <dbReference type="ARBA" id="ARBA00000085"/>
    </source>
</evidence>
<dbReference type="EMBL" id="JAMGBB010000001">
    <property type="protein sequence ID" value="MCL6740279.1"/>
    <property type="molecule type" value="Genomic_DNA"/>
</dbReference>
<proteinExistence type="predicted"/>
<dbReference type="Pfam" id="PF02518">
    <property type="entry name" value="HATPase_c"/>
    <property type="match status" value="1"/>
</dbReference>
<sequence length="759" mass="83196">MDVQTLESDLKKRPIPRWLAREKESGRIYDWATYASAALFAGMLVLSYLLLTRGGAPGTMLSPGLIAVLLIGNLIPAIALMVLLSRRIARARAVARAIGTGQLHTRMVALFSVIAAVPTVIIAIFASFLLQSGLEFWFSDRAKGMLENTAQLAQSTYTSEVNRVGGEAVTMVSDFYKYMGPKPMANPRFDQFVAYQTYQRGLNEAAVIRVTPNQPMVVLSGVNYVDGLIDPSRVAQALAQLKGDTQAAEVVTQGRIAVITPLTNDPGAYLYVAQQVTSDFRKQIESATGVLTDYRELLERSRINQLQFNAALLALALIVAAGAIFAALKIADRLLRPVEELVDAAGRIEEGDFTARVPIIGDPDDELATLGTAFNRMTGKLQEQTGALISANEQLDTRRAFIEAVLSSVTAGVIALDGSGRILLTNRSAETLMQRGGNSIEGSELGDVSPELGEFLSGESRDADVLVHLAEGQRTLAVKRMRYADGSVLTFDDITDQLSDQRRAAWSDIARRIAHEIKNPLTPIQLAAERLQRRYGEEVTSDPETFARLTDTIVRQVGDLRRMVDEFSNFARMPKPVFRDENVHDIARAALFLHEVAHPGISFSIDPPSGDIRMVCDRRQLSQALTNIVKNAVEAIELRRNRGEQHSDGDRIDLCIKREADQLVVDLTDTGVGLPEDRERLTEPYMTTRVRGTGLGLAIVKKIVEEHLGEIAFLDRTGGGTRVRIAFDADRLEALATEEPNAAAPGEGEDEDYDEEDHS</sequence>
<dbReference type="Pfam" id="PF00672">
    <property type="entry name" value="HAMP"/>
    <property type="match status" value="1"/>
</dbReference>
<feature type="transmembrane region" description="Helical" evidence="15">
    <location>
        <begin position="31"/>
        <end position="51"/>
    </location>
</feature>
<keyword evidence="5" id="KW-0597">Phosphoprotein</keyword>
<dbReference type="InterPro" id="IPR036890">
    <property type="entry name" value="HATPase_C_sf"/>
</dbReference>
<name>A0ABT0S833_9SPHN</name>
<dbReference type="PIRSF" id="PIRSF037532">
    <property type="entry name" value="STHK_NtrY"/>
    <property type="match status" value="1"/>
</dbReference>
<keyword evidence="6" id="KW-0808">Transferase</keyword>
<accession>A0ABT0S833</accession>
<evidence type="ECO:0000256" key="15">
    <source>
        <dbReference type="SAM" id="Phobius"/>
    </source>
</evidence>
<dbReference type="SMART" id="SM00388">
    <property type="entry name" value="HisKA"/>
    <property type="match status" value="1"/>
</dbReference>
<dbReference type="RefSeq" id="WP_249914721.1">
    <property type="nucleotide sequence ID" value="NZ_JAMGBB010000001.1"/>
</dbReference>
<dbReference type="InterPro" id="IPR003661">
    <property type="entry name" value="HisK_dim/P_dom"/>
</dbReference>
<dbReference type="PRINTS" id="PR00344">
    <property type="entry name" value="BCTRLSENSOR"/>
</dbReference>
<dbReference type="CDD" id="cd06225">
    <property type="entry name" value="HAMP"/>
    <property type="match status" value="1"/>
</dbReference>
<feature type="transmembrane region" description="Helical" evidence="15">
    <location>
        <begin position="107"/>
        <end position="130"/>
    </location>
</feature>
<feature type="domain" description="Histidine kinase" evidence="16">
    <location>
        <begin position="512"/>
        <end position="731"/>
    </location>
</feature>
<dbReference type="InterPro" id="IPR017232">
    <property type="entry name" value="NtrY"/>
</dbReference>